<evidence type="ECO:0000313" key="1">
    <source>
        <dbReference type="EMBL" id="KIL56679.1"/>
    </source>
</evidence>
<gene>
    <name evidence="1" type="ORF">M378DRAFT_48510</name>
</gene>
<feature type="non-terminal residue" evidence="1">
    <location>
        <position position="190"/>
    </location>
</feature>
<protein>
    <submittedName>
        <fullName evidence="1">Uncharacterized protein</fullName>
    </submittedName>
</protein>
<feature type="non-terminal residue" evidence="1">
    <location>
        <position position="1"/>
    </location>
</feature>
<dbReference type="HOGENOM" id="CLU_067622_0_1_1"/>
<dbReference type="STRING" id="946122.A0A0C2SRP2"/>
<sequence>EEVVLCLQGIICNQSLPPVTKQTRIENRQRRYIRQTVELTLLGSPYFSDTLHKIHDINEQFSRNLPPNAMETWNSQQFEGHPSLIASNRYFTNRHDQSHHPHVPLGANVDPDGVLQQAMGDEFVHLHEKQVEYFEAVKIGGVINKHKKINPIKFRIGDIVEAQISLVTYHQLRGNKYKLIVVLRAITLLD</sequence>
<dbReference type="EMBL" id="KN818406">
    <property type="protein sequence ID" value="KIL56679.1"/>
    <property type="molecule type" value="Genomic_DNA"/>
</dbReference>
<dbReference type="Proteomes" id="UP000054549">
    <property type="component" value="Unassembled WGS sequence"/>
</dbReference>
<evidence type="ECO:0000313" key="2">
    <source>
        <dbReference type="Proteomes" id="UP000054549"/>
    </source>
</evidence>
<keyword evidence="2" id="KW-1185">Reference proteome</keyword>
<name>A0A0C2SRP2_AMAMK</name>
<dbReference type="InParanoid" id="A0A0C2SRP2"/>
<dbReference type="AlphaFoldDB" id="A0A0C2SRP2"/>
<dbReference type="OrthoDB" id="3269456at2759"/>
<accession>A0A0C2SRP2</accession>
<proteinExistence type="predicted"/>
<reference evidence="1 2" key="1">
    <citation type="submission" date="2014-04" db="EMBL/GenBank/DDBJ databases">
        <title>Evolutionary Origins and Diversification of the Mycorrhizal Mutualists.</title>
        <authorList>
            <consortium name="DOE Joint Genome Institute"/>
            <consortium name="Mycorrhizal Genomics Consortium"/>
            <person name="Kohler A."/>
            <person name="Kuo A."/>
            <person name="Nagy L.G."/>
            <person name="Floudas D."/>
            <person name="Copeland A."/>
            <person name="Barry K.W."/>
            <person name="Cichocki N."/>
            <person name="Veneault-Fourrey C."/>
            <person name="LaButti K."/>
            <person name="Lindquist E.A."/>
            <person name="Lipzen A."/>
            <person name="Lundell T."/>
            <person name="Morin E."/>
            <person name="Murat C."/>
            <person name="Riley R."/>
            <person name="Ohm R."/>
            <person name="Sun H."/>
            <person name="Tunlid A."/>
            <person name="Henrissat B."/>
            <person name="Grigoriev I.V."/>
            <person name="Hibbett D.S."/>
            <person name="Martin F."/>
        </authorList>
    </citation>
    <scope>NUCLEOTIDE SEQUENCE [LARGE SCALE GENOMIC DNA]</scope>
    <source>
        <strain evidence="1 2">Koide BX008</strain>
    </source>
</reference>
<organism evidence="1 2">
    <name type="scientific">Amanita muscaria (strain Koide BX008)</name>
    <dbReference type="NCBI Taxonomy" id="946122"/>
    <lineage>
        <taxon>Eukaryota</taxon>
        <taxon>Fungi</taxon>
        <taxon>Dikarya</taxon>
        <taxon>Basidiomycota</taxon>
        <taxon>Agaricomycotina</taxon>
        <taxon>Agaricomycetes</taxon>
        <taxon>Agaricomycetidae</taxon>
        <taxon>Agaricales</taxon>
        <taxon>Pluteineae</taxon>
        <taxon>Amanitaceae</taxon>
        <taxon>Amanita</taxon>
    </lineage>
</organism>